<dbReference type="SUPFAM" id="SSF53474">
    <property type="entry name" value="alpha/beta-Hydrolases"/>
    <property type="match status" value="1"/>
</dbReference>
<organism evidence="1 2">
    <name type="scientific">Megaselia scalaris</name>
    <name type="common">Humpbacked fly</name>
    <name type="synonym">Phora scalaris</name>
    <dbReference type="NCBI Taxonomy" id="36166"/>
    <lineage>
        <taxon>Eukaryota</taxon>
        <taxon>Metazoa</taxon>
        <taxon>Ecdysozoa</taxon>
        <taxon>Arthropoda</taxon>
        <taxon>Hexapoda</taxon>
        <taxon>Insecta</taxon>
        <taxon>Pterygota</taxon>
        <taxon>Neoptera</taxon>
        <taxon>Endopterygota</taxon>
        <taxon>Diptera</taxon>
        <taxon>Brachycera</taxon>
        <taxon>Muscomorpha</taxon>
        <taxon>Platypezoidea</taxon>
        <taxon>Phoridae</taxon>
        <taxon>Megaseliini</taxon>
        <taxon>Megaselia</taxon>
    </lineage>
</organism>
<dbReference type="EMBL" id="CAQQ02193551">
    <property type="status" value="NOT_ANNOTATED_CDS"/>
    <property type="molecule type" value="Genomic_DNA"/>
</dbReference>
<dbReference type="EnsemblMetazoa" id="MESCA009421-RA">
    <property type="protein sequence ID" value="MESCA009421-PA"/>
    <property type="gene ID" value="MESCA009421"/>
</dbReference>
<dbReference type="Proteomes" id="UP000015102">
    <property type="component" value="Unassembled WGS sequence"/>
</dbReference>
<sequence length="72" mass="8419">MSNNETSEKNLVILKCNAQTEEIGNDDSIVQPRESSWFEFYKSGQDKEIVPFNQNMVLELKKMYEDGRLVFL</sequence>
<proteinExistence type="predicted"/>
<dbReference type="Pfam" id="PF02089">
    <property type="entry name" value="Palm_thioest"/>
    <property type="match status" value="1"/>
</dbReference>
<name>T1GZW3_MEGSC</name>
<evidence type="ECO:0000313" key="2">
    <source>
        <dbReference type="Proteomes" id="UP000015102"/>
    </source>
</evidence>
<accession>T1GZW3</accession>
<keyword evidence="2" id="KW-1185">Reference proteome</keyword>
<dbReference type="Gene3D" id="3.40.50.1820">
    <property type="entry name" value="alpha/beta hydrolase"/>
    <property type="match status" value="1"/>
</dbReference>
<evidence type="ECO:0000313" key="1">
    <source>
        <dbReference type="EnsemblMetazoa" id="MESCA009421-PA"/>
    </source>
</evidence>
<reference evidence="2" key="1">
    <citation type="submission" date="2013-02" db="EMBL/GenBank/DDBJ databases">
        <authorList>
            <person name="Hughes D."/>
        </authorList>
    </citation>
    <scope>NUCLEOTIDE SEQUENCE</scope>
    <source>
        <strain>Durham</strain>
        <strain evidence="2">NC isolate 2 -- Noor lab</strain>
    </source>
</reference>
<protein>
    <submittedName>
        <fullName evidence="1">Uncharacterized protein</fullName>
    </submittedName>
</protein>
<dbReference type="AlphaFoldDB" id="T1GZW3"/>
<reference evidence="1" key="2">
    <citation type="submission" date="2015-06" db="UniProtKB">
        <authorList>
            <consortium name="EnsemblMetazoa"/>
        </authorList>
    </citation>
    <scope>IDENTIFICATION</scope>
</reference>
<dbReference type="EMBL" id="CAQQ02193550">
    <property type="status" value="NOT_ANNOTATED_CDS"/>
    <property type="molecule type" value="Genomic_DNA"/>
</dbReference>
<dbReference type="InterPro" id="IPR029058">
    <property type="entry name" value="AB_hydrolase_fold"/>
</dbReference>
<dbReference type="STRING" id="36166.T1GZW3"/>
<dbReference type="HOGENOM" id="CLU_2725107_0_0_1"/>